<name>A0A7X4HC93_9BURK</name>
<dbReference type="Proteomes" id="UP000450676">
    <property type="component" value="Unassembled WGS sequence"/>
</dbReference>
<evidence type="ECO:0000313" key="2">
    <source>
        <dbReference type="Proteomes" id="UP000450676"/>
    </source>
</evidence>
<accession>A0A7X4HC93</accession>
<reference evidence="1 2" key="1">
    <citation type="submission" date="2019-12" db="EMBL/GenBank/DDBJ databases">
        <title>Novel species isolated from a subtropical stream in China.</title>
        <authorList>
            <person name="Lu H."/>
        </authorList>
    </citation>
    <scope>NUCLEOTIDE SEQUENCE [LARGE SCALE GENOMIC DNA]</scope>
    <source>
        <strain evidence="1 2">FT127W</strain>
    </source>
</reference>
<comment type="caution">
    <text evidence="1">The sequence shown here is derived from an EMBL/GenBank/DDBJ whole genome shotgun (WGS) entry which is preliminary data.</text>
</comment>
<protein>
    <submittedName>
        <fullName evidence="1">Uncharacterized protein</fullName>
    </submittedName>
</protein>
<keyword evidence="2" id="KW-1185">Reference proteome</keyword>
<gene>
    <name evidence="1" type="ORF">GTP77_14505</name>
</gene>
<proteinExistence type="predicted"/>
<dbReference type="EMBL" id="WWCU01000014">
    <property type="protein sequence ID" value="MYN08549.1"/>
    <property type="molecule type" value="Genomic_DNA"/>
</dbReference>
<dbReference type="AlphaFoldDB" id="A0A7X4HC93"/>
<evidence type="ECO:0000313" key="1">
    <source>
        <dbReference type="EMBL" id="MYN08549.1"/>
    </source>
</evidence>
<dbReference type="RefSeq" id="WP_161072861.1">
    <property type="nucleotide sequence ID" value="NZ_CP086370.1"/>
</dbReference>
<sequence>MPASIKFPNRSRQRWRDAYLPGGILASSEPTRHIWAHVEGKVSRKLVIDKANMKRLAISALRSLQNPPAKVARFSGRLSAGILACNFTLGS</sequence>
<organism evidence="1 2">
    <name type="scientific">Pseudoduganella aquatica</name>
    <dbReference type="NCBI Taxonomy" id="2660641"/>
    <lineage>
        <taxon>Bacteria</taxon>
        <taxon>Pseudomonadati</taxon>
        <taxon>Pseudomonadota</taxon>
        <taxon>Betaproteobacteria</taxon>
        <taxon>Burkholderiales</taxon>
        <taxon>Oxalobacteraceae</taxon>
        <taxon>Telluria group</taxon>
        <taxon>Pseudoduganella</taxon>
    </lineage>
</organism>